<name>A0AA35K7F3_9SAUR</name>
<organism evidence="2 3">
    <name type="scientific">Podarcis lilfordi</name>
    <name type="common">Lilford's wall lizard</name>
    <dbReference type="NCBI Taxonomy" id="74358"/>
    <lineage>
        <taxon>Eukaryota</taxon>
        <taxon>Metazoa</taxon>
        <taxon>Chordata</taxon>
        <taxon>Craniata</taxon>
        <taxon>Vertebrata</taxon>
        <taxon>Euteleostomi</taxon>
        <taxon>Lepidosauria</taxon>
        <taxon>Squamata</taxon>
        <taxon>Bifurcata</taxon>
        <taxon>Unidentata</taxon>
        <taxon>Episquamata</taxon>
        <taxon>Laterata</taxon>
        <taxon>Lacertibaenia</taxon>
        <taxon>Lacertidae</taxon>
        <taxon>Podarcis</taxon>
    </lineage>
</organism>
<dbReference type="AlphaFoldDB" id="A0AA35K7F3"/>
<dbReference type="Proteomes" id="UP001178461">
    <property type="component" value="Chromosome 4"/>
</dbReference>
<evidence type="ECO:0000313" key="3">
    <source>
        <dbReference type="Proteomes" id="UP001178461"/>
    </source>
</evidence>
<sequence>MNSEDQFYASSQLFKEPCAFQRSQPQDYSQSPPACLYMGRQPQPQQQQPPYPSVLGALEQGSPPDISPYECRRQDQTGFRRFVVDGALYRNRREGLPATYAYRYGTKSY</sequence>
<dbReference type="EMBL" id="OX395129">
    <property type="protein sequence ID" value="CAI5773132.1"/>
    <property type="molecule type" value="Genomic_DNA"/>
</dbReference>
<reference evidence="2" key="1">
    <citation type="submission" date="2022-12" db="EMBL/GenBank/DDBJ databases">
        <authorList>
            <person name="Alioto T."/>
            <person name="Alioto T."/>
            <person name="Gomez Garrido J."/>
        </authorList>
    </citation>
    <scope>NUCLEOTIDE SEQUENCE</scope>
</reference>
<feature type="compositionally biased region" description="Polar residues" evidence="1">
    <location>
        <begin position="21"/>
        <end position="32"/>
    </location>
</feature>
<keyword evidence="3" id="KW-1185">Reference proteome</keyword>
<evidence type="ECO:0000256" key="1">
    <source>
        <dbReference type="SAM" id="MobiDB-lite"/>
    </source>
</evidence>
<gene>
    <name evidence="2" type="ORF">PODLI_1B002273</name>
</gene>
<feature type="region of interest" description="Disordered" evidence="1">
    <location>
        <begin position="20"/>
        <end position="71"/>
    </location>
</feature>
<accession>A0AA35K7F3</accession>
<evidence type="ECO:0000313" key="2">
    <source>
        <dbReference type="EMBL" id="CAI5773132.1"/>
    </source>
</evidence>
<protein>
    <submittedName>
        <fullName evidence="2">Uncharacterized protein</fullName>
    </submittedName>
</protein>
<proteinExistence type="predicted"/>